<sequence>MESEVLKEIAEARGKTVAQVSLRWALEQGIGVVVKSFNKDRMQQNLDIFDWELNADACEKIAEIPQGRACLGIDYTSPHGPYKTIDDIWDGDA</sequence>
<name>A0A068TW45_COFCA</name>
<accession>A0A068TW45</accession>
<dbReference type="InterPro" id="IPR020471">
    <property type="entry name" value="AKR"/>
</dbReference>
<dbReference type="PANTHER" id="PTHR43827">
    <property type="entry name" value="2,5-DIKETO-D-GLUCONIC ACID REDUCTASE"/>
    <property type="match status" value="1"/>
</dbReference>
<dbReference type="STRING" id="49390.A0A068TW45"/>
<dbReference type="Gramene" id="CDP00227">
    <property type="protein sequence ID" value="CDP00227"/>
    <property type="gene ID" value="GSCOC_T00032108001"/>
</dbReference>
<dbReference type="GO" id="GO:0016616">
    <property type="term" value="F:oxidoreductase activity, acting on the CH-OH group of donors, NAD or NADP as acceptor"/>
    <property type="evidence" value="ECO:0007669"/>
    <property type="project" value="UniProtKB-ARBA"/>
</dbReference>
<dbReference type="SUPFAM" id="SSF51430">
    <property type="entry name" value="NAD(P)-linked oxidoreductase"/>
    <property type="match status" value="1"/>
</dbReference>
<keyword evidence="2" id="KW-0521">NADP</keyword>
<dbReference type="OMA" id="NFIADEG"/>
<evidence type="ECO:0000313" key="5">
    <source>
        <dbReference type="EMBL" id="CDP00227.1"/>
    </source>
</evidence>
<proteinExistence type="inferred from homology"/>
<dbReference type="InParanoid" id="A0A068TW45"/>
<evidence type="ECO:0000256" key="1">
    <source>
        <dbReference type="ARBA" id="ARBA00007905"/>
    </source>
</evidence>
<evidence type="ECO:0000256" key="2">
    <source>
        <dbReference type="ARBA" id="ARBA00022857"/>
    </source>
</evidence>
<dbReference type="PROSITE" id="PS00063">
    <property type="entry name" value="ALDOKETO_REDUCTASE_3"/>
    <property type="match status" value="1"/>
</dbReference>
<dbReference type="Pfam" id="PF00248">
    <property type="entry name" value="Aldo_ket_red"/>
    <property type="match status" value="1"/>
</dbReference>
<dbReference type="OrthoDB" id="416253at2759"/>
<gene>
    <name evidence="5" type="ORF">GSCOC_T00032108001</name>
</gene>
<dbReference type="Gene3D" id="3.20.20.100">
    <property type="entry name" value="NADP-dependent oxidoreductase domain"/>
    <property type="match status" value="1"/>
</dbReference>
<evidence type="ECO:0000313" key="6">
    <source>
        <dbReference type="Proteomes" id="UP000295252"/>
    </source>
</evidence>
<dbReference type="AlphaFoldDB" id="A0A068TW45"/>
<dbReference type="EMBL" id="HG739089">
    <property type="protein sequence ID" value="CDP00227.1"/>
    <property type="molecule type" value="Genomic_DNA"/>
</dbReference>
<keyword evidence="6" id="KW-1185">Reference proteome</keyword>
<organism evidence="5 6">
    <name type="scientific">Coffea canephora</name>
    <name type="common">Robusta coffee</name>
    <dbReference type="NCBI Taxonomy" id="49390"/>
    <lineage>
        <taxon>Eukaryota</taxon>
        <taxon>Viridiplantae</taxon>
        <taxon>Streptophyta</taxon>
        <taxon>Embryophyta</taxon>
        <taxon>Tracheophyta</taxon>
        <taxon>Spermatophyta</taxon>
        <taxon>Magnoliopsida</taxon>
        <taxon>eudicotyledons</taxon>
        <taxon>Gunneridae</taxon>
        <taxon>Pentapetalae</taxon>
        <taxon>asterids</taxon>
        <taxon>lamiids</taxon>
        <taxon>Gentianales</taxon>
        <taxon>Rubiaceae</taxon>
        <taxon>Ixoroideae</taxon>
        <taxon>Gardenieae complex</taxon>
        <taxon>Bertiereae - Coffeeae clade</taxon>
        <taxon>Coffeeae</taxon>
        <taxon>Coffea</taxon>
    </lineage>
</organism>
<dbReference type="InterPro" id="IPR023210">
    <property type="entry name" value="NADP_OxRdtase_dom"/>
</dbReference>
<evidence type="ECO:0000256" key="3">
    <source>
        <dbReference type="ARBA" id="ARBA00023002"/>
    </source>
</evidence>
<reference evidence="6" key="1">
    <citation type="journal article" date="2014" name="Science">
        <title>The coffee genome provides insight into the convergent evolution of caffeine biosynthesis.</title>
        <authorList>
            <person name="Denoeud F."/>
            <person name="Carretero-Paulet L."/>
            <person name="Dereeper A."/>
            <person name="Droc G."/>
            <person name="Guyot R."/>
            <person name="Pietrella M."/>
            <person name="Zheng C."/>
            <person name="Alberti A."/>
            <person name="Anthony F."/>
            <person name="Aprea G."/>
            <person name="Aury J.M."/>
            <person name="Bento P."/>
            <person name="Bernard M."/>
            <person name="Bocs S."/>
            <person name="Campa C."/>
            <person name="Cenci A."/>
            <person name="Combes M.C."/>
            <person name="Crouzillat D."/>
            <person name="Da Silva C."/>
            <person name="Daddiego L."/>
            <person name="De Bellis F."/>
            <person name="Dussert S."/>
            <person name="Garsmeur O."/>
            <person name="Gayraud T."/>
            <person name="Guignon V."/>
            <person name="Jahn K."/>
            <person name="Jamilloux V."/>
            <person name="Joet T."/>
            <person name="Labadie K."/>
            <person name="Lan T."/>
            <person name="Leclercq J."/>
            <person name="Lepelley M."/>
            <person name="Leroy T."/>
            <person name="Li L.T."/>
            <person name="Librado P."/>
            <person name="Lopez L."/>
            <person name="Munoz A."/>
            <person name="Noel B."/>
            <person name="Pallavicini A."/>
            <person name="Perrotta G."/>
            <person name="Poncet V."/>
            <person name="Pot D."/>
            <person name="Priyono X."/>
            <person name="Rigoreau M."/>
            <person name="Rouard M."/>
            <person name="Rozas J."/>
            <person name="Tranchant-Dubreuil C."/>
            <person name="VanBuren R."/>
            <person name="Zhang Q."/>
            <person name="Andrade A.C."/>
            <person name="Argout X."/>
            <person name="Bertrand B."/>
            <person name="de Kochko A."/>
            <person name="Graziosi G."/>
            <person name="Henry R.J."/>
            <person name="Jayarama X."/>
            <person name="Ming R."/>
            <person name="Nagai C."/>
            <person name="Rounsley S."/>
            <person name="Sankoff D."/>
            <person name="Giuliano G."/>
            <person name="Albert V.A."/>
            <person name="Wincker P."/>
            <person name="Lashermes P."/>
        </authorList>
    </citation>
    <scope>NUCLEOTIDE SEQUENCE [LARGE SCALE GENOMIC DNA]</scope>
    <source>
        <strain evidence="6">cv. DH200-94</strain>
    </source>
</reference>
<dbReference type="PhylomeDB" id="A0A068TW45"/>
<dbReference type="InterPro" id="IPR018170">
    <property type="entry name" value="Aldo/ket_reductase_CS"/>
</dbReference>
<dbReference type="Proteomes" id="UP000295252">
    <property type="component" value="Chromosome III"/>
</dbReference>
<dbReference type="PANTHER" id="PTHR43827:SF3">
    <property type="entry name" value="NADP-DEPENDENT OXIDOREDUCTASE DOMAIN-CONTAINING PROTEIN"/>
    <property type="match status" value="1"/>
</dbReference>
<dbReference type="InterPro" id="IPR036812">
    <property type="entry name" value="NAD(P)_OxRdtase_dom_sf"/>
</dbReference>
<protein>
    <recommendedName>
        <fullName evidence="4">NADP-dependent oxidoreductase domain-containing protein</fullName>
    </recommendedName>
</protein>
<keyword evidence="3" id="KW-0560">Oxidoreductase</keyword>
<feature type="domain" description="NADP-dependent oxidoreductase" evidence="4">
    <location>
        <begin position="4"/>
        <end position="64"/>
    </location>
</feature>
<comment type="similarity">
    <text evidence="1">Belongs to the aldo/keto reductase family.</text>
</comment>
<evidence type="ECO:0000259" key="4">
    <source>
        <dbReference type="Pfam" id="PF00248"/>
    </source>
</evidence>